<dbReference type="Proteomes" id="UP000824179">
    <property type="component" value="Unassembled WGS sequence"/>
</dbReference>
<accession>A0A9D1AF97</accession>
<dbReference type="InterPro" id="IPR029064">
    <property type="entry name" value="Ribosomal_eL30-like_sf"/>
</dbReference>
<organism evidence="1 2">
    <name type="scientific">Candidatus Coproplasma stercoripullorum</name>
    <dbReference type="NCBI Taxonomy" id="2840751"/>
    <lineage>
        <taxon>Bacteria</taxon>
        <taxon>Bacillati</taxon>
        <taxon>Bacillota</taxon>
        <taxon>Clostridia</taxon>
        <taxon>Eubacteriales</taxon>
        <taxon>Candidatus Coproplasma</taxon>
    </lineage>
</organism>
<protein>
    <recommendedName>
        <fullName evidence="3">Ribosomal protein L7Ae/L30e/S12e/Gadd45 domain-containing protein</fullName>
    </recommendedName>
</protein>
<reference evidence="1" key="1">
    <citation type="submission" date="2020-10" db="EMBL/GenBank/DDBJ databases">
        <authorList>
            <person name="Gilroy R."/>
        </authorList>
    </citation>
    <scope>NUCLEOTIDE SEQUENCE</scope>
    <source>
        <strain evidence="1">ChiW25-3613</strain>
    </source>
</reference>
<name>A0A9D1AF97_9FIRM</name>
<dbReference type="AlphaFoldDB" id="A0A9D1AF97"/>
<dbReference type="Gene3D" id="3.30.1330.30">
    <property type="match status" value="1"/>
</dbReference>
<reference evidence="1" key="2">
    <citation type="journal article" date="2021" name="PeerJ">
        <title>Extensive microbial diversity within the chicken gut microbiome revealed by metagenomics and culture.</title>
        <authorList>
            <person name="Gilroy R."/>
            <person name="Ravi A."/>
            <person name="Getino M."/>
            <person name="Pursley I."/>
            <person name="Horton D.L."/>
            <person name="Alikhan N.F."/>
            <person name="Baker D."/>
            <person name="Gharbi K."/>
            <person name="Hall N."/>
            <person name="Watson M."/>
            <person name="Adriaenssens E.M."/>
            <person name="Foster-Nyarko E."/>
            <person name="Jarju S."/>
            <person name="Secka A."/>
            <person name="Antonio M."/>
            <person name="Oren A."/>
            <person name="Chaudhuri R.R."/>
            <person name="La Ragione R."/>
            <person name="Hildebrand F."/>
            <person name="Pallen M.J."/>
        </authorList>
    </citation>
    <scope>NUCLEOTIDE SEQUENCE</scope>
    <source>
        <strain evidence="1">ChiW25-3613</strain>
    </source>
</reference>
<dbReference type="EMBL" id="DVHB01000042">
    <property type="protein sequence ID" value="HIR39155.1"/>
    <property type="molecule type" value="Genomic_DNA"/>
</dbReference>
<proteinExistence type="predicted"/>
<evidence type="ECO:0000313" key="1">
    <source>
        <dbReference type="EMBL" id="HIR39155.1"/>
    </source>
</evidence>
<gene>
    <name evidence="1" type="ORF">IAB90_02120</name>
</gene>
<comment type="caution">
    <text evidence="1">The sequence shown here is derived from an EMBL/GenBank/DDBJ whole genome shotgun (WGS) entry which is preliminary data.</text>
</comment>
<evidence type="ECO:0008006" key="3">
    <source>
        <dbReference type="Google" id="ProtNLM"/>
    </source>
</evidence>
<sequence length="108" mass="11614">MEKRAKAESYIGFCLRARRITLGSGAVDCLKRGVHLIIVCSTASENSFRLAQKFARRHNCPLMICRCGLENAVHKAGCKIAAVTDGQLAGAIIAAADENYELYAGGIN</sequence>
<evidence type="ECO:0000313" key="2">
    <source>
        <dbReference type="Proteomes" id="UP000824179"/>
    </source>
</evidence>